<evidence type="ECO:0000256" key="1">
    <source>
        <dbReference type="ARBA" id="ARBA00009964"/>
    </source>
</evidence>
<dbReference type="Pfam" id="PF01527">
    <property type="entry name" value="HTH_Tnp_1"/>
    <property type="match status" value="1"/>
</dbReference>
<dbReference type="PANTHER" id="PTHR37936">
    <property type="entry name" value="TRANSPOSASE INSC FOR INSERTION ELEMENT IS2A-RELATED"/>
    <property type="match status" value="1"/>
</dbReference>
<dbReference type="KEGG" id="pbr:PB2503_00542"/>
<reference evidence="5 6" key="2">
    <citation type="journal article" date="2011" name="J. Bacteriol.">
        <title>Complete genome sequence of strain HTCC2503T of Parvularcula bermudensis, the type species of the order "Parvularculales" in the class Alphaproteobacteria.</title>
        <authorList>
            <person name="Oh H.M."/>
            <person name="Kang I."/>
            <person name="Vergin K.L."/>
            <person name="Kang D."/>
            <person name="Rhee K.H."/>
            <person name="Giovannoni S.J."/>
            <person name="Cho J.C."/>
        </authorList>
    </citation>
    <scope>NUCLEOTIDE SEQUENCE [LARGE SCALE GENOMIC DNA]</scope>
    <source>
        <strain evidence="6">ATCC BAA-594 / HTCC2503 / KCTC 12087</strain>
    </source>
</reference>
<dbReference type="GO" id="GO:0004803">
    <property type="term" value="F:transposase activity"/>
    <property type="evidence" value="ECO:0007669"/>
    <property type="project" value="InterPro"/>
</dbReference>
<evidence type="ECO:0000313" key="6">
    <source>
        <dbReference type="Proteomes" id="UP000001302"/>
    </source>
</evidence>
<dbReference type="HOGENOM" id="CLU_027402_25_0_5"/>
<evidence type="ECO:0000256" key="2">
    <source>
        <dbReference type="ARBA" id="ARBA00022578"/>
    </source>
</evidence>
<gene>
    <name evidence="5" type="ordered locus">PB2503_00542</name>
</gene>
<keyword evidence="4" id="KW-0175">Coiled coil</keyword>
<name>E0TAY0_PARBH</name>
<reference evidence="6" key="1">
    <citation type="submission" date="2010-08" db="EMBL/GenBank/DDBJ databases">
        <title>Genome sequence of Parvularcula bermudensis HTCC2503.</title>
        <authorList>
            <person name="Kang D.-M."/>
            <person name="Oh H.-M."/>
            <person name="Cho J.-C."/>
        </authorList>
    </citation>
    <scope>NUCLEOTIDE SEQUENCE [LARGE SCALE GENOMIC DNA]</scope>
    <source>
        <strain evidence="6">ATCC BAA-594 / HTCC2503 / KCTC 12087</strain>
    </source>
</reference>
<keyword evidence="2" id="KW-0815">Transposition</keyword>
<feature type="coiled-coil region" evidence="4">
    <location>
        <begin position="80"/>
        <end position="114"/>
    </location>
</feature>
<accession>E0TAY0</accession>
<comment type="similarity">
    <text evidence="1">Belongs to the transposase 8 family.</text>
</comment>
<dbReference type="STRING" id="314260.PB2503_00542"/>
<evidence type="ECO:0000256" key="3">
    <source>
        <dbReference type="ARBA" id="ARBA00024308"/>
    </source>
</evidence>
<dbReference type="EMBL" id="CP002156">
    <property type="protein sequence ID" value="ADM08189.1"/>
    <property type="molecule type" value="Genomic_DNA"/>
</dbReference>
<organism evidence="5 6">
    <name type="scientific">Parvularcula bermudensis (strain ATCC BAA-594 / HTCC2503 / KCTC 12087)</name>
    <dbReference type="NCBI Taxonomy" id="314260"/>
    <lineage>
        <taxon>Bacteria</taxon>
        <taxon>Pseudomonadati</taxon>
        <taxon>Pseudomonadota</taxon>
        <taxon>Alphaproteobacteria</taxon>
        <taxon>Parvularculales</taxon>
        <taxon>Parvularculaceae</taxon>
        <taxon>Parvularcula</taxon>
    </lineage>
</organism>
<dbReference type="InterPro" id="IPR002514">
    <property type="entry name" value="Transposase_8"/>
</dbReference>
<dbReference type="GO" id="GO:0003677">
    <property type="term" value="F:DNA binding"/>
    <property type="evidence" value="ECO:0007669"/>
    <property type="project" value="InterPro"/>
</dbReference>
<protein>
    <submittedName>
        <fullName evidence="5">IS 426 transposase</fullName>
    </submittedName>
</protein>
<comment type="function">
    <text evidence="3">Involved in the transposition of the insertion sequence IS2.</text>
</comment>
<keyword evidence="6" id="KW-1185">Reference proteome</keyword>
<dbReference type="SUPFAM" id="SSF46689">
    <property type="entry name" value="Homeodomain-like"/>
    <property type="match status" value="1"/>
</dbReference>
<dbReference type="InterPro" id="IPR036388">
    <property type="entry name" value="WH-like_DNA-bd_sf"/>
</dbReference>
<proteinExistence type="inferred from homology"/>
<dbReference type="eggNOG" id="COG2963">
    <property type="taxonomic scope" value="Bacteria"/>
</dbReference>
<dbReference type="InterPro" id="IPR009057">
    <property type="entry name" value="Homeodomain-like_sf"/>
</dbReference>
<dbReference type="PANTHER" id="PTHR37936:SF3">
    <property type="entry name" value="TRANSPOSASE INSC FOR INSERTION ELEMENT IS2A-RELATED"/>
    <property type="match status" value="1"/>
</dbReference>
<dbReference type="Gene3D" id="1.10.10.10">
    <property type="entry name" value="Winged helix-like DNA-binding domain superfamily/Winged helix DNA-binding domain"/>
    <property type="match status" value="1"/>
</dbReference>
<evidence type="ECO:0000256" key="4">
    <source>
        <dbReference type="SAM" id="Coils"/>
    </source>
</evidence>
<sequence>MSDDYRRIEVITGTARRRYWSADEKLSIVEETLQPGQTVSLVARRHGMAPNLVYRWRRLMKEGGAVAVGSDQNVVGEVAVKKLEARVRELERMLGKKTMEVEILREALDQARSKKPILQLQSYPQDGSR</sequence>
<dbReference type="GO" id="GO:0006313">
    <property type="term" value="P:DNA transposition"/>
    <property type="evidence" value="ECO:0007669"/>
    <property type="project" value="InterPro"/>
</dbReference>
<dbReference type="AlphaFoldDB" id="E0TAY0"/>
<evidence type="ECO:0000313" key="5">
    <source>
        <dbReference type="EMBL" id="ADM08189.1"/>
    </source>
</evidence>
<dbReference type="Proteomes" id="UP000001302">
    <property type="component" value="Chromosome"/>
</dbReference>